<dbReference type="Pfam" id="PF12612">
    <property type="entry name" value="TFCD_C"/>
    <property type="match status" value="1"/>
</dbReference>
<dbReference type="GO" id="GO:0007021">
    <property type="term" value="P:tubulin complex assembly"/>
    <property type="evidence" value="ECO:0007669"/>
    <property type="project" value="InterPro"/>
</dbReference>
<evidence type="ECO:0000313" key="5">
    <source>
        <dbReference type="Proteomes" id="UP001485043"/>
    </source>
</evidence>
<dbReference type="PANTHER" id="PTHR12658">
    <property type="entry name" value="BETA-TUBULIN COFACTOR D"/>
    <property type="match status" value="1"/>
</dbReference>
<dbReference type="InterPro" id="IPR016024">
    <property type="entry name" value="ARM-type_fold"/>
</dbReference>
<dbReference type="Proteomes" id="UP001485043">
    <property type="component" value="Unassembled WGS sequence"/>
</dbReference>
<dbReference type="Pfam" id="PF00211">
    <property type="entry name" value="Guanylate_cyc"/>
    <property type="match status" value="1"/>
</dbReference>
<dbReference type="InterPro" id="IPR029787">
    <property type="entry name" value="Nucleotide_cyclase"/>
</dbReference>
<dbReference type="InterPro" id="IPR032675">
    <property type="entry name" value="LRR_dom_sf"/>
</dbReference>
<dbReference type="SUPFAM" id="SSF55073">
    <property type="entry name" value="Nucleotide cyclase"/>
    <property type="match status" value="2"/>
</dbReference>
<evidence type="ECO:0000256" key="1">
    <source>
        <dbReference type="ARBA" id="ARBA00004430"/>
    </source>
</evidence>
<dbReference type="SUPFAM" id="SSF48371">
    <property type="entry name" value="ARM repeat"/>
    <property type="match status" value="1"/>
</dbReference>
<dbReference type="Gene3D" id="1.25.10.10">
    <property type="entry name" value="Leucine-rich Repeat Variant"/>
    <property type="match status" value="1"/>
</dbReference>
<dbReference type="InterPro" id="IPR033162">
    <property type="entry name" value="TBCD"/>
</dbReference>
<gene>
    <name evidence="4" type="ORF">WJX84_010290</name>
</gene>
<dbReference type="GO" id="GO:0005096">
    <property type="term" value="F:GTPase activator activity"/>
    <property type="evidence" value="ECO:0007669"/>
    <property type="project" value="InterPro"/>
</dbReference>
<dbReference type="GO" id="GO:0005930">
    <property type="term" value="C:axoneme"/>
    <property type="evidence" value="ECO:0007669"/>
    <property type="project" value="UniProtKB-SubCell"/>
</dbReference>
<reference evidence="4 5" key="1">
    <citation type="journal article" date="2024" name="Nat. Commun.">
        <title>Phylogenomics reveals the evolutionary origins of lichenization in chlorophyte algae.</title>
        <authorList>
            <person name="Puginier C."/>
            <person name="Libourel C."/>
            <person name="Otte J."/>
            <person name="Skaloud P."/>
            <person name="Haon M."/>
            <person name="Grisel S."/>
            <person name="Petersen M."/>
            <person name="Berrin J.G."/>
            <person name="Delaux P.M."/>
            <person name="Dal Grande F."/>
            <person name="Keller J."/>
        </authorList>
    </citation>
    <scope>NUCLEOTIDE SEQUENCE [LARGE SCALE GENOMIC DNA]</scope>
    <source>
        <strain evidence="4 5">SAG 2523</strain>
    </source>
</reference>
<dbReference type="EMBL" id="JALJOV010000090">
    <property type="protein sequence ID" value="KAK9867391.1"/>
    <property type="molecule type" value="Genomic_DNA"/>
</dbReference>
<dbReference type="GO" id="GO:0035556">
    <property type="term" value="P:intracellular signal transduction"/>
    <property type="evidence" value="ECO:0007669"/>
    <property type="project" value="InterPro"/>
</dbReference>
<dbReference type="Gene3D" id="3.30.70.1230">
    <property type="entry name" value="Nucleotide cyclase"/>
    <property type="match status" value="2"/>
</dbReference>
<evidence type="ECO:0000313" key="4">
    <source>
        <dbReference type="EMBL" id="KAK9867391.1"/>
    </source>
</evidence>
<dbReference type="InterPro" id="IPR011989">
    <property type="entry name" value="ARM-like"/>
</dbReference>
<feature type="region of interest" description="Disordered" evidence="2">
    <location>
        <begin position="773"/>
        <end position="798"/>
    </location>
</feature>
<dbReference type="GO" id="GO:0048487">
    <property type="term" value="F:beta-tubulin binding"/>
    <property type="evidence" value="ECO:0007669"/>
    <property type="project" value="InterPro"/>
</dbReference>
<dbReference type="GO" id="GO:0007023">
    <property type="term" value="P:post-chaperonin tubulin folding pathway"/>
    <property type="evidence" value="ECO:0007669"/>
    <property type="project" value="InterPro"/>
</dbReference>
<organism evidence="4 5">
    <name type="scientific">Apatococcus fuscideae</name>
    <dbReference type="NCBI Taxonomy" id="2026836"/>
    <lineage>
        <taxon>Eukaryota</taxon>
        <taxon>Viridiplantae</taxon>
        <taxon>Chlorophyta</taxon>
        <taxon>core chlorophytes</taxon>
        <taxon>Trebouxiophyceae</taxon>
        <taxon>Chlorellales</taxon>
        <taxon>Chlorellaceae</taxon>
        <taxon>Apatococcus</taxon>
    </lineage>
</organism>
<comment type="caution">
    <text evidence="4">The sequence shown here is derived from an EMBL/GenBank/DDBJ whole genome shotgun (WGS) entry which is preliminary data.</text>
</comment>
<proteinExistence type="predicted"/>
<dbReference type="InterPro" id="IPR001054">
    <property type="entry name" value="A/G_cyclase"/>
</dbReference>
<dbReference type="Gene3D" id="3.80.10.10">
    <property type="entry name" value="Ribonuclease Inhibitor"/>
    <property type="match status" value="1"/>
</dbReference>
<evidence type="ECO:0000259" key="3">
    <source>
        <dbReference type="PROSITE" id="PS50125"/>
    </source>
</evidence>
<comment type="subcellular location">
    <subcellularLocation>
        <location evidence="1">Cytoplasm</location>
        <location evidence="1">Cytoskeleton</location>
        <location evidence="1">Cilium axoneme</location>
    </subcellularLocation>
</comment>
<sequence length="1219" mass="131210">MPSVNGRRAASAAFQESVGRQGGVFPHGIDILTAADYFTLGTRTQAYLTVAPFVAQYEEYRREMADHLLQAKLQHWDRALRETAAQALAALVPTEPALFEGHIVNALLPLCLHTTLEVRHGATMGLAEVVVALDKVRNGLQEARAAQVAGVVPAIEKARLYRGKGGEVMRSAVCRLIECTALANLPLTMAQKKALHASLDENLKHPAAAIQSQAAAALCAFCRAYIKKPSPEALARTTVKHLQGLKDPNVAVRRGSAMALGALPAMLLRPRSAEVLQRLGLAAQKEEDTEDPDAESRMNAAQLQSAVHAATSALDDYSIDNRGDVGSWGIVRQAVERIVRTREAALSSLRKLLVVQPPLPCIPARPSLEAVVLSAEPEHLATLTGLPALVSLVRVELLQKPLLEGMAASIGGLDGSLGTAISAALLRDCEASPAAGGDRQLLRQVAESLLGIWPKHHDSARMATPLLRTMAALLKPDNLAWLEAHEPGLLDALVEAVEGELLGCKDVGRLIAAVDALVLLLGCGPPRQERALRSLLGFMRGRFPRVRRHAAEQVYVQLLGWEAGQGAFSEAEQESAMSLLTEMAWDGPLDGITCCYSGISSTPHGKLNCSSEGAVTGLILPKNSMTGPIDVNTPMAVQTLQVLDLHGNNLYGSLPGIGSALSFLDLASNAISGTLPDALFQTSSLQTLILLWEKDPVAANVAIKLHDAISRRYLPAYYGFELSTEGDGFNVAFHSAADAVMYCLAVQKALMKASWPPGLQDYPQTCAQFASTSTGRGMQIPPENQGDSSSPPAGDSLLRHAPSLKDLLHSPELLFWGLRVRMSLATGSADVCQQKTQGPKGSGATAVQYQGKAVFADSCRMTKALEGRPSVRFNQIMAEPAQLPKEQTDEEMASNTMKQALLPTGMDRERQSFSWQMRVPARRGSGLNRLNRLNRFKPDAVSDQEEAVEGPKADIIMIHMGMHMLEGLPGIIQLYQIAVPGFEERPRNLAPPVTREQLGAGYFDAPAASLACLRGPQGHVSLPSITVVFCGIEQADRIKAANAADFQHMLGSYCAYIRQILFAQKGYECQEIDGDFMLVFDAPVRAVNFCIQVQEALLQICWTPATLQLPFCSPAFDSSGILLFSGPRVCMGIHDGIPVRVQPNTRTGRADYFGKLVNRAARSPKVSHIADMTFKGVPGVQTVMNVCTARMADYKFPAQPPSLKGKYVKAGTGVHYVIS</sequence>
<name>A0AAW1TFY4_9CHLO</name>
<feature type="domain" description="Guanylate cyclase" evidence="3">
    <location>
        <begin position="1026"/>
        <end position="1164"/>
    </location>
</feature>
<accession>A0AAW1TFY4</accession>
<dbReference type="PANTHER" id="PTHR12658:SF0">
    <property type="entry name" value="TUBULIN-SPECIFIC CHAPERONE D"/>
    <property type="match status" value="1"/>
</dbReference>
<keyword evidence="5" id="KW-1185">Reference proteome</keyword>
<dbReference type="GO" id="GO:0009190">
    <property type="term" value="P:cyclic nucleotide biosynthetic process"/>
    <property type="evidence" value="ECO:0007669"/>
    <property type="project" value="InterPro"/>
</dbReference>
<dbReference type="GO" id="GO:0000226">
    <property type="term" value="P:microtubule cytoskeleton organization"/>
    <property type="evidence" value="ECO:0007669"/>
    <property type="project" value="TreeGrafter"/>
</dbReference>
<dbReference type="SUPFAM" id="SSF52058">
    <property type="entry name" value="L domain-like"/>
    <property type="match status" value="1"/>
</dbReference>
<dbReference type="AlphaFoldDB" id="A0AAW1TFY4"/>
<evidence type="ECO:0000256" key="2">
    <source>
        <dbReference type="SAM" id="MobiDB-lite"/>
    </source>
</evidence>
<dbReference type="InterPro" id="IPR022577">
    <property type="entry name" value="TBCD_C"/>
</dbReference>
<protein>
    <recommendedName>
        <fullName evidence="3">Guanylate cyclase domain-containing protein</fullName>
    </recommendedName>
</protein>
<dbReference type="PROSITE" id="PS50125">
    <property type="entry name" value="GUANYLATE_CYCLASE_2"/>
    <property type="match status" value="1"/>
</dbReference>